<accession>C9Y4H9</accession>
<dbReference type="EMBL" id="FN543093">
    <property type="protein sequence ID" value="CBA30977.1"/>
    <property type="molecule type" value="Genomic_DNA"/>
</dbReference>
<evidence type="ECO:0000256" key="2">
    <source>
        <dbReference type="ARBA" id="ARBA00023125"/>
    </source>
</evidence>
<dbReference type="GO" id="GO:0003700">
    <property type="term" value="F:DNA-binding transcription factor activity"/>
    <property type="evidence" value="ECO:0007669"/>
    <property type="project" value="InterPro"/>
</dbReference>
<dbReference type="GO" id="GO:0003677">
    <property type="term" value="F:DNA binding"/>
    <property type="evidence" value="ECO:0007669"/>
    <property type="project" value="UniProtKB-KW"/>
</dbReference>
<dbReference type="HOGENOM" id="CLU_017584_5_2_6"/>
<gene>
    <name evidence="5" type="ordered locus">Ctu_21850</name>
</gene>
<organism evidence="5 6">
    <name type="scientific">Cronobacter turicensis (strain DSM 18703 / CCUG 55852 / LMG 23827 / z3032)</name>
    <dbReference type="NCBI Taxonomy" id="693216"/>
    <lineage>
        <taxon>Bacteria</taxon>
        <taxon>Pseudomonadati</taxon>
        <taxon>Pseudomonadota</taxon>
        <taxon>Gammaproteobacteria</taxon>
        <taxon>Enterobacterales</taxon>
        <taxon>Enterobacteriaceae</taxon>
        <taxon>Cronobacter</taxon>
    </lineage>
</organism>
<keyword evidence="3" id="KW-0804">Transcription</keyword>
<feature type="domain" description="HTH gntR-type" evidence="4">
    <location>
        <begin position="56"/>
        <end position="123"/>
    </location>
</feature>
<dbReference type="InterPro" id="IPR036390">
    <property type="entry name" value="WH_DNA-bd_sf"/>
</dbReference>
<dbReference type="Gene3D" id="1.20.120.530">
    <property type="entry name" value="GntR ligand-binding domain-like"/>
    <property type="match status" value="1"/>
</dbReference>
<dbReference type="KEGG" id="ctu:CTU_21850"/>
<dbReference type="PANTHER" id="PTHR43537">
    <property type="entry name" value="TRANSCRIPTIONAL REGULATOR, GNTR FAMILY"/>
    <property type="match status" value="1"/>
</dbReference>
<dbReference type="PRINTS" id="PR00035">
    <property type="entry name" value="HTHGNTR"/>
</dbReference>
<dbReference type="Proteomes" id="UP000002069">
    <property type="component" value="Chromosome"/>
</dbReference>
<evidence type="ECO:0000313" key="5">
    <source>
        <dbReference type="EMBL" id="CBA30977.1"/>
    </source>
</evidence>
<reference evidence="6" key="2">
    <citation type="journal article" date="2011" name="J. Bacteriol.">
        <title>Complete genome sequence of Cronobacter turicensis LMG 23827, a food-borne pathogen causing deaths in neonates.</title>
        <authorList>
            <person name="Stephan R."/>
            <person name="Lehner A."/>
            <person name="Tischler P."/>
            <person name="Rattei T."/>
        </authorList>
    </citation>
    <scope>NUCLEOTIDE SEQUENCE [LARGE SCALE GENOMIC DNA]</scope>
    <source>
        <strain evidence="6">DSM 18703 / CCUG 55852 / LMG 23827 / z3032</strain>
    </source>
</reference>
<dbReference type="SMART" id="SM00345">
    <property type="entry name" value="HTH_GNTR"/>
    <property type="match status" value="1"/>
</dbReference>
<evidence type="ECO:0000256" key="3">
    <source>
        <dbReference type="ARBA" id="ARBA00023163"/>
    </source>
</evidence>
<evidence type="ECO:0000259" key="4">
    <source>
        <dbReference type="PROSITE" id="PS50949"/>
    </source>
</evidence>
<dbReference type="SUPFAM" id="SSF46785">
    <property type="entry name" value="Winged helix' DNA-binding domain"/>
    <property type="match status" value="1"/>
</dbReference>
<keyword evidence="6" id="KW-1185">Reference proteome</keyword>
<sequence length="276" mass="31056">MSAGAACRARRCPFVAGLSGLTCYDRRRVSNAHSPDTGNTGGAMPFTARHRAAPPEAQGDRIYRLMKQEIFDFRLLPGDRFSENDVAARMGASRTPVRQALHRLEQEGYLDVQPRSGWQVRQIDFDHLEALYDLRIVLETEAVARLCALPAHVTPLPLCELREFWIASPPLAQGGDVAPHDEAFHMTLVGTAGNPEMARVHREVTEKIRIVRRMDFTQASRISATYAEHGQILLAIFERNLKEARTRLHDHIAQSQKEVRKITLHALQQARRGTPD</sequence>
<keyword evidence="1" id="KW-0805">Transcription regulation</keyword>
<proteinExistence type="predicted"/>
<name>C9Y4H9_CROTZ</name>
<evidence type="ECO:0000256" key="1">
    <source>
        <dbReference type="ARBA" id="ARBA00023015"/>
    </source>
</evidence>
<dbReference type="InterPro" id="IPR011711">
    <property type="entry name" value="GntR_C"/>
</dbReference>
<dbReference type="SMART" id="SM00895">
    <property type="entry name" value="FCD"/>
    <property type="match status" value="1"/>
</dbReference>
<dbReference type="Pfam" id="PF07729">
    <property type="entry name" value="FCD"/>
    <property type="match status" value="1"/>
</dbReference>
<dbReference type="PANTHER" id="PTHR43537:SF45">
    <property type="entry name" value="GNTR FAMILY REGULATORY PROTEIN"/>
    <property type="match status" value="1"/>
</dbReference>
<dbReference type="AlphaFoldDB" id="C9Y4H9"/>
<evidence type="ECO:0000313" key="6">
    <source>
        <dbReference type="Proteomes" id="UP000002069"/>
    </source>
</evidence>
<keyword evidence="2" id="KW-0238">DNA-binding</keyword>
<dbReference type="Pfam" id="PF00392">
    <property type="entry name" value="GntR"/>
    <property type="match status" value="1"/>
</dbReference>
<dbReference type="SUPFAM" id="SSF48008">
    <property type="entry name" value="GntR ligand-binding domain-like"/>
    <property type="match status" value="1"/>
</dbReference>
<reference evidence="5 6" key="1">
    <citation type="journal article" date="2010" name="J. Bacteriol.">
        <title>Complete Genome Sequence of Cronobacter turicensis LMG 23827, a foodborne pathogen causing deaths in neonates.</title>
        <authorList>
            <person name="Stephan R."/>
            <person name="Lehner A."/>
            <person name="Tischler P."/>
            <person name="Rattei T."/>
        </authorList>
    </citation>
    <scope>NUCLEOTIDE SEQUENCE [LARGE SCALE GENOMIC DNA]</scope>
    <source>
        <strain evidence="6">DSM 18703 / CCUG 55852 / LMG 23827 / z3032</strain>
    </source>
</reference>
<dbReference type="InterPro" id="IPR008920">
    <property type="entry name" value="TF_FadR/GntR_C"/>
</dbReference>
<dbReference type="PROSITE" id="PS50949">
    <property type="entry name" value="HTH_GNTR"/>
    <property type="match status" value="1"/>
</dbReference>
<dbReference type="InterPro" id="IPR036388">
    <property type="entry name" value="WH-like_DNA-bd_sf"/>
</dbReference>
<dbReference type="PATRIC" id="fig|693216.3.peg.2066"/>
<dbReference type="Gene3D" id="1.10.10.10">
    <property type="entry name" value="Winged helix-like DNA-binding domain superfamily/Winged helix DNA-binding domain"/>
    <property type="match status" value="1"/>
</dbReference>
<protein>
    <recommendedName>
        <fullName evidence="4">HTH gntR-type domain-containing protein</fullName>
    </recommendedName>
</protein>
<dbReference type="InterPro" id="IPR000524">
    <property type="entry name" value="Tscrpt_reg_HTH_GntR"/>
</dbReference>
<dbReference type="CDD" id="cd07377">
    <property type="entry name" value="WHTH_GntR"/>
    <property type="match status" value="1"/>
</dbReference>